<dbReference type="GO" id="GO:0016705">
    <property type="term" value="F:oxidoreductase activity, acting on paired donors, with incorporation or reduction of molecular oxygen"/>
    <property type="evidence" value="ECO:0007669"/>
    <property type="project" value="InterPro"/>
</dbReference>
<evidence type="ECO:0000256" key="5">
    <source>
        <dbReference type="ARBA" id="ARBA00023004"/>
    </source>
</evidence>
<dbReference type="InterPro" id="IPR036396">
    <property type="entry name" value="Cyt_P450_sf"/>
</dbReference>
<keyword evidence="3" id="KW-0479">Metal-binding</keyword>
<dbReference type="PANTHER" id="PTHR47953">
    <property type="entry name" value="OS08G0105600 PROTEIN"/>
    <property type="match status" value="1"/>
</dbReference>
<keyword evidence="5" id="KW-0408">Iron</keyword>
<dbReference type="Proteomes" id="UP001652660">
    <property type="component" value="Chromosome 1e"/>
</dbReference>
<keyword evidence="7" id="KW-1185">Reference proteome</keyword>
<keyword evidence="4" id="KW-0560">Oxidoreductase</keyword>
<dbReference type="OrthoDB" id="2789670at2759"/>
<gene>
    <name evidence="8" type="primary">LOC113693517</name>
</gene>
<evidence type="ECO:0000256" key="3">
    <source>
        <dbReference type="ARBA" id="ARBA00022723"/>
    </source>
</evidence>
<dbReference type="Pfam" id="PF00067">
    <property type="entry name" value="p450"/>
    <property type="match status" value="1"/>
</dbReference>
<dbReference type="PANTHER" id="PTHR47953:SF16">
    <property type="entry name" value="CYTOCHROME P450 71D8"/>
    <property type="match status" value="1"/>
</dbReference>
<dbReference type="GO" id="GO:0005506">
    <property type="term" value="F:iron ion binding"/>
    <property type="evidence" value="ECO:0007669"/>
    <property type="project" value="InterPro"/>
</dbReference>
<protein>
    <submittedName>
        <fullName evidence="8">Premnaspirodiene oxygenase-like</fullName>
    </submittedName>
</protein>
<dbReference type="GO" id="GO:0020037">
    <property type="term" value="F:heme binding"/>
    <property type="evidence" value="ECO:0007669"/>
    <property type="project" value="InterPro"/>
</dbReference>
<sequence>MAQKHGPLIHLQLDEVSAVVVSSPNLTKDIMKTYDLSFASRHELLAFKIICYDTKDIICSPYSDYWRQMRKICVMELLSAKSVRSFHNIRQDEVLHLVDVIRQLAGLGGGFDIVDLFPSYKILHVLTGLKPKLLQISHKMDIIFESSIKEHVKNRTRNKKFIADSNQEDLIDVLLRIRHCGDLQFPIANDNIKAIIFASQTTLNSFLPCFLEFREKYIDSKSKH</sequence>
<dbReference type="AlphaFoldDB" id="A0A6P6SPI6"/>
<keyword evidence="2" id="KW-0349">Heme</keyword>
<evidence type="ECO:0000256" key="2">
    <source>
        <dbReference type="ARBA" id="ARBA00022617"/>
    </source>
</evidence>
<evidence type="ECO:0000256" key="6">
    <source>
        <dbReference type="ARBA" id="ARBA00023033"/>
    </source>
</evidence>
<dbReference type="GeneID" id="113693517"/>
<dbReference type="RefSeq" id="XP_027067849.1">
    <property type="nucleotide sequence ID" value="XM_027212048.1"/>
</dbReference>
<evidence type="ECO:0000313" key="7">
    <source>
        <dbReference type="Proteomes" id="UP001652660"/>
    </source>
</evidence>
<comment type="similarity">
    <text evidence="1">Belongs to the cytochrome P450 family.</text>
</comment>
<dbReference type="GO" id="GO:0004497">
    <property type="term" value="F:monooxygenase activity"/>
    <property type="evidence" value="ECO:0007669"/>
    <property type="project" value="UniProtKB-KW"/>
</dbReference>
<evidence type="ECO:0000256" key="1">
    <source>
        <dbReference type="ARBA" id="ARBA00010617"/>
    </source>
</evidence>
<evidence type="ECO:0000313" key="8">
    <source>
        <dbReference type="RefSeq" id="XP_027067849.1"/>
    </source>
</evidence>
<reference evidence="8" key="2">
    <citation type="submission" date="2025-08" db="UniProtKB">
        <authorList>
            <consortium name="RefSeq"/>
        </authorList>
    </citation>
    <scope>IDENTIFICATION</scope>
    <source>
        <tissue evidence="8">Leaves</tissue>
    </source>
</reference>
<proteinExistence type="inferred from homology"/>
<keyword evidence="6" id="KW-0503">Monooxygenase</keyword>
<evidence type="ECO:0000256" key="4">
    <source>
        <dbReference type="ARBA" id="ARBA00023002"/>
    </source>
</evidence>
<organism evidence="7 8">
    <name type="scientific">Coffea arabica</name>
    <name type="common">Arabian coffee</name>
    <dbReference type="NCBI Taxonomy" id="13443"/>
    <lineage>
        <taxon>Eukaryota</taxon>
        <taxon>Viridiplantae</taxon>
        <taxon>Streptophyta</taxon>
        <taxon>Embryophyta</taxon>
        <taxon>Tracheophyta</taxon>
        <taxon>Spermatophyta</taxon>
        <taxon>Magnoliopsida</taxon>
        <taxon>eudicotyledons</taxon>
        <taxon>Gunneridae</taxon>
        <taxon>Pentapetalae</taxon>
        <taxon>asterids</taxon>
        <taxon>lamiids</taxon>
        <taxon>Gentianales</taxon>
        <taxon>Rubiaceae</taxon>
        <taxon>Ixoroideae</taxon>
        <taxon>Gardenieae complex</taxon>
        <taxon>Bertiereae - Coffeeae clade</taxon>
        <taxon>Coffeeae</taxon>
        <taxon>Coffea</taxon>
    </lineage>
</organism>
<dbReference type="SUPFAM" id="SSF48264">
    <property type="entry name" value="Cytochrome P450"/>
    <property type="match status" value="1"/>
</dbReference>
<reference evidence="7" key="1">
    <citation type="journal article" date="2025" name="Foods">
        <title>Unveiling the Microbial Signatures of Arabica Coffee Cherries: Insights into Ripeness Specific Diversity, Functional Traits, and Implications for Quality and Safety.</title>
        <authorList>
            <consortium name="RefSeq"/>
            <person name="Tenea G.N."/>
            <person name="Cifuentes V."/>
            <person name="Reyes P."/>
            <person name="Cevallos-Vallejos M."/>
        </authorList>
    </citation>
    <scope>NUCLEOTIDE SEQUENCE [LARGE SCALE GENOMIC DNA]</scope>
</reference>
<dbReference type="InterPro" id="IPR001128">
    <property type="entry name" value="Cyt_P450"/>
</dbReference>
<dbReference type="Gene3D" id="1.10.630.10">
    <property type="entry name" value="Cytochrome P450"/>
    <property type="match status" value="1"/>
</dbReference>
<name>A0A6P6SPI6_COFAR</name>
<accession>A0A6P6SPI6</accession>
<dbReference type="InterPro" id="IPR052306">
    <property type="entry name" value="CYP450_71D"/>
</dbReference>